<feature type="domain" description="Epoxide hydrolase N-terminal" evidence="9">
    <location>
        <begin position="57"/>
        <end position="165"/>
    </location>
</feature>
<comment type="catalytic activity">
    <reaction evidence="6">
        <text>cis-stilbene oxide + H2O = (1R,2R)-hydrobenzoin</text>
        <dbReference type="Rhea" id="RHEA:23900"/>
        <dbReference type="ChEBI" id="CHEBI:15377"/>
        <dbReference type="ChEBI" id="CHEBI:50004"/>
        <dbReference type="ChEBI" id="CHEBI:50014"/>
        <dbReference type="EC" id="3.3.2.9"/>
    </reaction>
</comment>
<keyword evidence="6" id="KW-0256">Endoplasmic reticulum</keyword>
<evidence type="ECO:0000256" key="8">
    <source>
        <dbReference type="SAM" id="Phobius"/>
    </source>
</evidence>
<dbReference type="GO" id="GO:0097176">
    <property type="term" value="P:epoxide metabolic process"/>
    <property type="evidence" value="ECO:0007669"/>
    <property type="project" value="TreeGrafter"/>
</dbReference>
<evidence type="ECO:0000259" key="9">
    <source>
        <dbReference type="Pfam" id="PF06441"/>
    </source>
</evidence>
<keyword evidence="6 8" id="KW-0472">Membrane</keyword>
<feature type="active site" description="Proton acceptor" evidence="7">
    <location>
        <position position="436"/>
    </location>
</feature>
<keyword evidence="8" id="KW-1133">Transmembrane helix</keyword>
<name>A0AAN9VAB9_9ORTH</name>
<keyword evidence="8" id="KW-0812">Transmembrane</keyword>
<feature type="active site" description="Proton donor" evidence="7">
    <location>
        <position position="377"/>
    </location>
</feature>
<dbReference type="PIRSF" id="PIRSF001112">
    <property type="entry name" value="Epoxide_hydrolase"/>
    <property type="match status" value="1"/>
</dbReference>
<evidence type="ECO:0000256" key="1">
    <source>
        <dbReference type="ARBA" id="ARBA00000221"/>
    </source>
</evidence>
<reference evidence="10 11" key="1">
    <citation type="submission" date="2024-03" db="EMBL/GenBank/DDBJ databases">
        <title>The genome assembly and annotation of the cricket Gryllus longicercus Weissman &amp; Gray.</title>
        <authorList>
            <person name="Szrajer S."/>
            <person name="Gray D."/>
            <person name="Ylla G."/>
        </authorList>
    </citation>
    <scope>NUCLEOTIDE SEQUENCE [LARGE SCALE GENOMIC DNA]</scope>
    <source>
        <strain evidence="10">DAG 2021-001</strain>
        <tissue evidence="10">Whole body minus gut</tissue>
    </source>
</reference>
<keyword evidence="11" id="KW-1185">Reference proteome</keyword>
<evidence type="ECO:0000313" key="11">
    <source>
        <dbReference type="Proteomes" id="UP001378592"/>
    </source>
</evidence>
<evidence type="ECO:0000256" key="6">
    <source>
        <dbReference type="PIRNR" id="PIRNR001112"/>
    </source>
</evidence>
<dbReference type="GO" id="GO:0033961">
    <property type="term" value="F:cis-stilbene-oxide hydrolase activity"/>
    <property type="evidence" value="ECO:0007669"/>
    <property type="project" value="UniProtKB-UniRule"/>
</dbReference>
<dbReference type="InterPro" id="IPR000639">
    <property type="entry name" value="Epox_hydrolase-like"/>
</dbReference>
<dbReference type="GO" id="GO:0005789">
    <property type="term" value="C:endoplasmic reticulum membrane"/>
    <property type="evidence" value="ECO:0007669"/>
    <property type="project" value="UniProtKB-SubCell"/>
</dbReference>
<sequence length="463" mass="52219">MGLLKNLAVSGAVLTLIFAVAIGVGWHFLSLPTVPPTLPVQYWGPNEAKPDNPAIISFKINISSDIIEDLHDRLERLPPFTPPLEGANFRYGFNTDYLQKVVQFWLKEYKWKEREAFLNKLPHFRTQVSGLDIHFIRVKPSKVPEGVKVVPLLMMHGWPSSVRDFYEIVPLLTTPRAQENFVFEVVIPSLPGHGFSDGASKQGLGAAQIAVVMKSLMDRLGFKKFYIQGGDWGAIIASHMGVLFPDNVLGIHSNMCFSNSALTILKEMISHLWPSLFYNENEIPHLRSFGERLPFILEETGYMHLQATKPDTIGTALSDSPAGLAAYILEKFSTWTNPDWRFLPDGGLTQKYTLTNLLDNVMIYWVTDTMTSSMRLYSETFSRAQLSMDLDRVQCLVPTACAIFPNTLRIQYQPAFLLRDKFPNLVQVSNIQRGGHFPAFEEPSLLSDDIWSAVGKMMKLPDH</sequence>
<dbReference type="PANTHER" id="PTHR21661">
    <property type="entry name" value="EPOXIDE HYDROLASE 1-RELATED"/>
    <property type="match status" value="1"/>
</dbReference>
<protein>
    <recommendedName>
        <fullName evidence="6">Epoxide hydrolase</fullName>
        <ecNumber evidence="6">3.3.2.9</ecNumber>
    </recommendedName>
</protein>
<accession>A0AAN9VAB9</accession>
<dbReference type="Gene3D" id="3.40.50.1820">
    <property type="entry name" value="alpha/beta hydrolase"/>
    <property type="match status" value="1"/>
</dbReference>
<dbReference type="PANTHER" id="PTHR21661:SF35">
    <property type="entry name" value="EPOXIDE HYDROLASE"/>
    <property type="match status" value="1"/>
</dbReference>
<comment type="caution">
    <text evidence="10">The sequence shown here is derived from an EMBL/GenBank/DDBJ whole genome shotgun (WGS) entry which is preliminary data.</text>
</comment>
<gene>
    <name evidence="10" type="ORF">R5R35_005582</name>
</gene>
<evidence type="ECO:0000256" key="7">
    <source>
        <dbReference type="PIRSR" id="PIRSR001112-1"/>
    </source>
</evidence>
<comment type="subcellular location">
    <subcellularLocation>
        <location evidence="6">Endoplasmic reticulum membrane</location>
    </subcellularLocation>
    <subcellularLocation>
        <location evidence="2">Microsome membrane</location>
        <topology evidence="2">Single-pass membrane protein</topology>
    </subcellularLocation>
</comment>
<feature type="transmembrane region" description="Helical" evidence="8">
    <location>
        <begin position="7"/>
        <end position="29"/>
    </location>
</feature>
<proteinExistence type="inferred from homology"/>
<dbReference type="SUPFAM" id="SSF53474">
    <property type="entry name" value="alpha/beta-Hydrolases"/>
    <property type="match status" value="1"/>
</dbReference>
<dbReference type="InterPro" id="IPR029058">
    <property type="entry name" value="AB_hydrolase_fold"/>
</dbReference>
<comment type="function">
    <text evidence="6">Catalyzes juvenile hormone hydrolysis.</text>
</comment>
<evidence type="ECO:0000313" key="10">
    <source>
        <dbReference type="EMBL" id="KAK7791261.1"/>
    </source>
</evidence>
<dbReference type="Pfam" id="PF06441">
    <property type="entry name" value="EHN"/>
    <property type="match status" value="1"/>
</dbReference>
<keyword evidence="4 6" id="KW-0058">Aromatic hydrocarbons catabolism</keyword>
<evidence type="ECO:0000256" key="5">
    <source>
        <dbReference type="ARBA" id="ARBA00022801"/>
    </source>
</evidence>
<evidence type="ECO:0000256" key="4">
    <source>
        <dbReference type="ARBA" id="ARBA00022797"/>
    </source>
</evidence>
<dbReference type="EC" id="3.3.2.9" evidence="6"/>
<keyword evidence="5 6" id="KW-0378">Hydrolase</keyword>
<dbReference type="EMBL" id="JAZDUA010000547">
    <property type="protein sequence ID" value="KAK7791261.1"/>
    <property type="molecule type" value="Genomic_DNA"/>
</dbReference>
<dbReference type="AlphaFoldDB" id="A0AAN9VAB9"/>
<comment type="catalytic activity">
    <reaction evidence="1 6">
        <text>1-(4-methoxyphenyl)-N-methyl-N-[(3-methyloxetan-3-yl)methyl]methanamine + H2O = 2-{[(4-methoxybenzyl)(methyl)amino]methyl}-2-methylpropane-1,3-diol</text>
        <dbReference type="Rhea" id="RHEA:55764"/>
        <dbReference type="ChEBI" id="CHEBI:15377"/>
        <dbReference type="ChEBI" id="CHEBI:139161"/>
        <dbReference type="ChEBI" id="CHEBI:139164"/>
        <dbReference type="EC" id="3.3.2.9"/>
    </reaction>
</comment>
<feature type="active site" description="Nucleophile" evidence="7">
    <location>
        <position position="231"/>
    </location>
</feature>
<evidence type="ECO:0000256" key="2">
    <source>
        <dbReference type="ARBA" id="ARBA00004111"/>
    </source>
</evidence>
<organism evidence="10 11">
    <name type="scientific">Gryllus longicercus</name>
    <dbReference type="NCBI Taxonomy" id="2509291"/>
    <lineage>
        <taxon>Eukaryota</taxon>
        <taxon>Metazoa</taxon>
        <taxon>Ecdysozoa</taxon>
        <taxon>Arthropoda</taxon>
        <taxon>Hexapoda</taxon>
        <taxon>Insecta</taxon>
        <taxon>Pterygota</taxon>
        <taxon>Neoptera</taxon>
        <taxon>Polyneoptera</taxon>
        <taxon>Orthoptera</taxon>
        <taxon>Ensifera</taxon>
        <taxon>Gryllidea</taxon>
        <taxon>Grylloidea</taxon>
        <taxon>Gryllidae</taxon>
        <taxon>Gryllinae</taxon>
        <taxon>Gryllus</taxon>
    </lineage>
</organism>
<evidence type="ECO:0000256" key="3">
    <source>
        <dbReference type="ARBA" id="ARBA00010088"/>
    </source>
</evidence>
<dbReference type="InterPro" id="IPR016292">
    <property type="entry name" value="Epoxide_hydrolase"/>
</dbReference>
<dbReference type="InterPro" id="IPR010497">
    <property type="entry name" value="Epoxide_hydro_N"/>
</dbReference>
<comment type="similarity">
    <text evidence="3 6">Belongs to the peptidase S33 family.</text>
</comment>
<dbReference type="Proteomes" id="UP001378592">
    <property type="component" value="Unassembled WGS sequence"/>
</dbReference>
<dbReference type="PRINTS" id="PR00412">
    <property type="entry name" value="EPOXHYDRLASE"/>
</dbReference>